<gene>
    <name evidence="2" type="ORF">BST17_02055</name>
</gene>
<comment type="caution">
    <text evidence="2">The sequence shown here is derived from an EMBL/GenBank/DDBJ whole genome shotgun (WGS) entry which is preliminary data.</text>
</comment>
<dbReference type="RefSeq" id="WP_083055305.1">
    <property type="nucleotide sequence ID" value="NZ_JACKVM010000014.1"/>
</dbReference>
<dbReference type="InterPro" id="IPR000073">
    <property type="entry name" value="AB_hydrolase_1"/>
</dbReference>
<dbReference type="Gene3D" id="3.40.50.1820">
    <property type="entry name" value="alpha/beta hydrolase"/>
    <property type="match status" value="1"/>
</dbReference>
<dbReference type="AlphaFoldDB" id="A0A1W9Z5C7"/>
<dbReference type="InterPro" id="IPR029058">
    <property type="entry name" value="AB_hydrolase_fold"/>
</dbReference>
<dbReference type="GO" id="GO:0016787">
    <property type="term" value="F:hydrolase activity"/>
    <property type="evidence" value="ECO:0007669"/>
    <property type="project" value="UniProtKB-KW"/>
</dbReference>
<accession>A0A1W9Z5C7</accession>
<dbReference type="Proteomes" id="UP000192366">
    <property type="component" value="Unassembled WGS sequence"/>
</dbReference>
<dbReference type="EMBL" id="MVHJ01000001">
    <property type="protein sequence ID" value="ORA07349.1"/>
    <property type="molecule type" value="Genomic_DNA"/>
</dbReference>
<proteinExistence type="predicted"/>
<evidence type="ECO:0000313" key="2">
    <source>
        <dbReference type="EMBL" id="ORA07349.1"/>
    </source>
</evidence>
<sequence>MGLADGGFRNPGRRQRYDVVYDEARALSPLPDAELDVPTDFGDVRVYRHGPAGGTSVVLIHGFFLTSAMWWEQVAGLADEFTVYTLDMLGQPGRSSQSAALRTPGDCTSVIDAVLQRLNLDDAHLVGHSYGGWLATHTAALAPDRVRTLTLIDPAHTVVRLDRRFWRGLAVLLTRPRSTGAARAASWITGQPESGSAIATLTRLFLAGFDAFSRPRTAPIRLASDDLLRSVRRPVQVLLAGNTIHDSTMGVSRVGSVVPEWQHRLWPSASHFLPAEFPDDVNQCIRDFADQHSR</sequence>
<name>A0A1W9Z5C7_MYCBA</name>
<dbReference type="SUPFAM" id="SSF53474">
    <property type="entry name" value="alpha/beta-Hydrolases"/>
    <property type="match status" value="1"/>
</dbReference>
<organism evidence="2 3">
    <name type="scientific">Mycolicibacterium bacteremicum</name>
    <name type="common">Mycobacterium bacteremicum</name>
    <dbReference type="NCBI Taxonomy" id="564198"/>
    <lineage>
        <taxon>Bacteria</taxon>
        <taxon>Bacillati</taxon>
        <taxon>Actinomycetota</taxon>
        <taxon>Actinomycetes</taxon>
        <taxon>Mycobacteriales</taxon>
        <taxon>Mycobacteriaceae</taxon>
        <taxon>Mycolicibacterium</taxon>
    </lineage>
</organism>
<dbReference type="OrthoDB" id="5513277at2"/>
<feature type="domain" description="AB hydrolase-1" evidence="1">
    <location>
        <begin position="56"/>
        <end position="166"/>
    </location>
</feature>
<dbReference type="PANTHER" id="PTHR43798">
    <property type="entry name" value="MONOACYLGLYCEROL LIPASE"/>
    <property type="match status" value="1"/>
</dbReference>
<protein>
    <submittedName>
        <fullName evidence="2">Alpha/beta hydrolase</fullName>
    </submittedName>
</protein>
<keyword evidence="3" id="KW-1185">Reference proteome</keyword>
<reference evidence="2 3" key="1">
    <citation type="submission" date="2017-02" db="EMBL/GenBank/DDBJ databases">
        <title>The new phylogeny of genus Mycobacterium.</title>
        <authorList>
            <person name="Tortoli E."/>
            <person name="Trovato A."/>
            <person name="Cirillo D.M."/>
        </authorList>
    </citation>
    <scope>NUCLEOTIDE SEQUENCE [LARGE SCALE GENOMIC DNA]</scope>
    <source>
        <strain evidence="2 3">DSM 45578</strain>
    </source>
</reference>
<dbReference type="Pfam" id="PF00561">
    <property type="entry name" value="Abhydrolase_1"/>
    <property type="match status" value="1"/>
</dbReference>
<evidence type="ECO:0000313" key="3">
    <source>
        <dbReference type="Proteomes" id="UP000192366"/>
    </source>
</evidence>
<dbReference type="InterPro" id="IPR050266">
    <property type="entry name" value="AB_hydrolase_sf"/>
</dbReference>
<dbReference type="STRING" id="564198.BST17_02055"/>
<evidence type="ECO:0000259" key="1">
    <source>
        <dbReference type="Pfam" id="PF00561"/>
    </source>
</evidence>
<keyword evidence="2" id="KW-0378">Hydrolase</keyword>